<gene>
    <name evidence="1" type="ORF">KTC_64400</name>
</gene>
<organism evidence="1">
    <name type="scientific">Thermosporothrix sp. COM3</name>
    <dbReference type="NCBI Taxonomy" id="2490863"/>
    <lineage>
        <taxon>Bacteria</taxon>
        <taxon>Bacillati</taxon>
        <taxon>Chloroflexota</taxon>
        <taxon>Ktedonobacteria</taxon>
        <taxon>Ktedonobacterales</taxon>
        <taxon>Thermosporotrichaceae</taxon>
        <taxon>Thermosporothrix</taxon>
    </lineage>
</organism>
<protein>
    <submittedName>
        <fullName evidence="1">Uncharacterized protein</fullName>
    </submittedName>
</protein>
<dbReference type="EMBL" id="AP019376">
    <property type="protein sequence ID" value="BBH91689.1"/>
    <property type="molecule type" value="Genomic_DNA"/>
</dbReference>
<dbReference type="AlphaFoldDB" id="A0A455SX39"/>
<accession>A0A455SX39</accession>
<reference evidence="1" key="1">
    <citation type="submission" date="2018-12" db="EMBL/GenBank/DDBJ databases">
        <title>Novel natural products biosynthetic potential of the class Ktedonobacteria.</title>
        <authorList>
            <person name="Zheng Y."/>
            <person name="Saitou A."/>
            <person name="Wang C.M."/>
            <person name="Toyoda A."/>
            <person name="Minakuchi Y."/>
            <person name="Sekiguchi Y."/>
            <person name="Ueda K."/>
            <person name="Takano H."/>
            <person name="Sakai Y."/>
            <person name="Yokota A."/>
            <person name="Yabe S."/>
        </authorList>
    </citation>
    <scope>NUCLEOTIDE SEQUENCE</scope>
    <source>
        <strain evidence="1">COM3</strain>
    </source>
</reference>
<proteinExistence type="predicted"/>
<sequence>MSPILWLLTWITLQSTFQIDMILMVQWQIDICYGRTDGADCFKYSHFIQVLLVLDEYARGSHIATILGERLAYDMLSAMGC</sequence>
<evidence type="ECO:0000313" key="1">
    <source>
        <dbReference type="EMBL" id="BBH91689.1"/>
    </source>
</evidence>
<name>A0A455SX39_9CHLR</name>